<evidence type="ECO:0000313" key="2">
    <source>
        <dbReference type="Proteomes" id="UP001055879"/>
    </source>
</evidence>
<gene>
    <name evidence="1" type="ORF">L6452_22893</name>
</gene>
<proteinExistence type="predicted"/>
<sequence>MHVDWIKHCDTIFHLSMNEEAILLYSSSWDRTFKVSKMSNSRCLEFVKAHDDMVNSVILTTEGFVLTESMDGFVKVSKREGRGKSIKHIYVHTLLHEDSVVMALVVSTSGAFVYCGT</sequence>
<name>A0ACB9B068_ARCLA</name>
<dbReference type="Proteomes" id="UP001055879">
    <property type="component" value="Linkage Group LG07"/>
</dbReference>
<reference evidence="2" key="1">
    <citation type="journal article" date="2022" name="Mol. Ecol. Resour.">
        <title>The genomes of chicory, endive, great burdock and yacon provide insights into Asteraceae palaeo-polyploidization history and plant inulin production.</title>
        <authorList>
            <person name="Fan W."/>
            <person name="Wang S."/>
            <person name="Wang H."/>
            <person name="Wang A."/>
            <person name="Jiang F."/>
            <person name="Liu H."/>
            <person name="Zhao H."/>
            <person name="Xu D."/>
            <person name="Zhang Y."/>
        </authorList>
    </citation>
    <scope>NUCLEOTIDE SEQUENCE [LARGE SCALE GENOMIC DNA]</scope>
    <source>
        <strain evidence="2">cv. Niubang</strain>
    </source>
</reference>
<keyword evidence="2" id="KW-1185">Reference proteome</keyword>
<organism evidence="1 2">
    <name type="scientific">Arctium lappa</name>
    <name type="common">Greater burdock</name>
    <name type="synonym">Lappa major</name>
    <dbReference type="NCBI Taxonomy" id="4217"/>
    <lineage>
        <taxon>Eukaryota</taxon>
        <taxon>Viridiplantae</taxon>
        <taxon>Streptophyta</taxon>
        <taxon>Embryophyta</taxon>
        <taxon>Tracheophyta</taxon>
        <taxon>Spermatophyta</taxon>
        <taxon>Magnoliopsida</taxon>
        <taxon>eudicotyledons</taxon>
        <taxon>Gunneridae</taxon>
        <taxon>Pentapetalae</taxon>
        <taxon>asterids</taxon>
        <taxon>campanulids</taxon>
        <taxon>Asterales</taxon>
        <taxon>Asteraceae</taxon>
        <taxon>Carduoideae</taxon>
        <taxon>Cardueae</taxon>
        <taxon>Arctiinae</taxon>
        <taxon>Arctium</taxon>
    </lineage>
</organism>
<reference evidence="1 2" key="2">
    <citation type="journal article" date="2022" name="Mol. Ecol. Resour.">
        <title>The genomes of chicory, endive, great burdock and yacon provide insights into Asteraceae paleo-polyploidization history and plant inulin production.</title>
        <authorList>
            <person name="Fan W."/>
            <person name="Wang S."/>
            <person name="Wang H."/>
            <person name="Wang A."/>
            <person name="Jiang F."/>
            <person name="Liu H."/>
            <person name="Zhao H."/>
            <person name="Xu D."/>
            <person name="Zhang Y."/>
        </authorList>
    </citation>
    <scope>NUCLEOTIDE SEQUENCE [LARGE SCALE GENOMIC DNA]</scope>
    <source>
        <strain evidence="2">cv. Niubang</strain>
    </source>
</reference>
<evidence type="ECO:0000313" key="1">
    <source>
        <dbReference type="EMBL" id="KAI3715904.1"/>
    </source>
</evidence>
<protein>
    <submittedName>
        <fullName evidence="1">Uncharacterized protein</fullName>
    </submittedName>
</protein>
<comment type="caution">
    <text evidence="1">The sequence shown here is derived from an EMBL/GenBank/DDBJ whole genome shotgun (WGS) entry which is preliminary data.</text>
</comment>
<accession>A0ACB9B068</accession>
<dbReference type="EMBL" id="CM042053">
    <property type="protein sequence ID" value="KAI3715904.1"/>
    <property type="molecule type" value="Genomic_DNA"/>
</dbReference>